<evidence type="ECO:0000313" key="3">
    <source>
        <dbReference type="EMBL" id="GAT15076.1"/>
    </source>
</evidence>
<dbReference type="Proteomes" id="UP000069654">
    <property type="component" value="Unassembled WGS sequence"/>
</dbReference>
<dbReference type="OrthoDB" id="4666565at2"/>
<dbReference type="OMA" id="FTILPMV"/>
<dbReference type="AlphaFoldDB" id="A0A100XEC8"/>
<evidence type="ECO:0000256" key="1">
    <source>
        <dbReference type="SAM" id="MobiDB-lite"/>
    </source>
</evidence>
<comment type="caution">
    <text evidence="3">The sequence shown here is derived from an EMBL/GenBank/DDBJ whole genome shotgun (WGS) entry which is preliminary data.</text>
</comment>
<accession>A0A100XEC8</accession>
<sequence>MAKHTKTTRRSKKLATLGVATATATATALTVGAAPPEVETSALRNADVDLLAGIQFYPEPEHIPDLTFGLGAVGYGLSQDFAEMAIRGLVDNISFAALAEALGLDLQSQLENVLNNALAMLLGPVFGTLGQIPLDLDLVGLVGGLLDQKITAELADTLRPVLEGLEDLPFLGSILGDILGPILGGNGNNGLVDMVLGELLGDIIGGILPGAELDLDSLGGLLGLLGLDLSQPLNLSNLNLGLNLVTTGPLFTALKLFGADLGWEPALPNAVAREINETEYLNVGLLSLLNTLGLEDLSAALGDLPIVGDLPDLIALRVPIVIGVGLGAFAAGAAYNQVVADLANQPGGVNGAESLLGSYTILPMILLRNPGRANGGLFARMYPLAGLFGIDTVTPETSAQSSGGTVPVLGTGLTVGGANLIPVKIDATAEYDFLSDFAAWPNPFSMANNVAALLFPTYLLRGLSALDLVDSLGEQLTPQLAQILDNVLQLDEALAINLYLTLPMNTLPLLEPLYLATDFINLFTPGFDVNNPIATALNPVLTSLVNLGYTDVYWDDAKGQYDRTLLEADIPTGFGTLPADVNWLEVPGNLFASLMRGVQDAFEEGLIGPEGSNVLRTLLGLIGLDLGGLGAGAAGLSMDGLPELLRDAVEDAVGGLGELGGVSPLSSSQPEAAAVPDLGADTLTLKTGQRAAALNESDGAGLKENSEQPQDAAGEKTVIDTSTGDESPQPTPDAPREDAIKPPSSKLRTGSNGRGEVRTGLGAPGKHLQQSTERLGQRLQDRADKINDGLRNAGAGLRNGLTAGPSSKSQPKSQPKTAAKVGAGVGATSDSESGGDE</sequence>
<feature type="compositionally biased region" description="Polar residues" evidence="1">
    <location>
        <begin position="719"/>
        <end position="728"/>
    </location>
</feature>
<feature type="region of interest" description="Disordered" evidence="1">
    <location>
        <begin position="694"/>
        <end position="837"/>
    </location>
</feature>
<proteinExistence type="predicted"/>
<feature type="signal peptide" evidence="2">
    <location>
        <begin position="1"/>
        <end position="28"/>
    </location>
</feature>
<evidence type="ECO:0000313" key="4">
    <source>
        <dbReference type="Proteomes" id="UP000069654"/>
    </source>
</evidence>
<feature type="compositionally biased region" description="Low complexity" evidence="1">
    <location>
        <begin position="805"/>
        <end position="828"/>
    </location>
</feature>
<feature type="compositionally biased region" description="Basic and acidic residues" evidence="1">
    <location>
        <begin position="775"/>
        <end position="788"/>
    </location>
</feature>
<evidence type="ECO:0000256" key="2">
    <source>
        <dbReference type="SAM" id="SignalP"/>
    </source>
</evidence>
<dbReference type="EMBL" id="BCTB01000012">
    <property type="protein sequence ID" value="GAT15076.1"/>
    <property type="molecule type" value="Genomic_DNA"/>
</dbReference>
<protein>
    <submittedName>
        <fullName evidence="3">ATPase</fullName>
    </submittedName>
</protein>
<reference evidence="4" key="2">
    <citation type="submission" date="2016-02" db="EMBL/GenBank/DDBJ databases">
        <title>Draft genome sequence of five rapidly growing Mycobacterium species.</title>
        <authorList>
            <person name="Katahira K."/>
            <person name="Gotou Y."/>
            <person name="Iida K."/>
            <person name="Ogura Y."/>
            <person name="Hayashi T."/>
        </authorList>
    </citation>
    <scope>NUCLEOTIDE SEQUENCE [LARGE SCALE GENOMIC DNA]</scope>
    <source>
        <strain evidence="4">JCM6362</strain>
    </source>
</reference>
<feature type="chain" id="PRO_5038938432" evidence="2">
    <location>
        <begin position="29"/>
        <end position="837"/>
    </location>
</feature>
<gene>
    <name evidence="3" type="ORF">RMCT_2046</name>
</gene>
<dbReference type="RefSeq" id="WP_003924536.1">
    <property type="nucleotide sequence ID" value="NZ_BCTB01000012.1"/>
</dbReference>
<organism evidence="3 4">
    <name type="scientific">Mycolicibacterium thermoresistibile</name>
    <name type="common">Mycobacterium thermoresistibile</name>
    <dbReference type="NCBI Taxonomy" id="1797"/>
    <lineage>
        <taxon>Bacteria</taxon>
        <taxon>Bacillati</taxon>
        <taxon>Actinomycetota</taxon>
        <taxon>Actinomycetes</taxon>
        <taxon>Mycobacteriales</taxon>
        <taxon>Mycobacteriaceae</taxon>
        <taxon>Mycolicibacterium</taxon>
    </lineage>
</organism>
<name>A0A100XEC8_MYCTH</name>
<reference evidence="3 4" key="1">
    <citation type="journal article" date="2016" name="Genome Announc.">
        <title>Draft Genome Sequences of Five Rapidly Growing Mycobacterium Species, M. thermoresistibile, M. fortuitum subsp. acetamidolyticum, M. canariasense, M. brisbanense, and M. novocastrense.</title>
        <authorList>
            <person name="Katahira K."/>
            <person name="Ogura Y."/>
            <person name="Gotoh Y."/>
            <person name="Hayashi T."/>
        </authorList>
    </citation>
    <scope>NUCLEOTIDE SEQUENCE [LARGE SCALE GENOMIC DNA]</scope>
    <source>
        <strain evidence="3 4">JCM6362</strain>
    </source>
</reference>
<keyword evidence="2" id="KW-0732">Signal</keyword>